<evidence type="ECO:0000313" key="14">
    <source>
        <dbReference type="Proteomes" id="UP000541444"/>
    </source>
</evidence>
<keyword evidence="4" id="KW-0963">Cytoplasm</keyword>
<dbReference type="FunFam" id="3.40.50.1440:FF:000089">
    <property type="entry name" value="Tubulin, beta 6 class V"/>
    <property type="match status" value="1"/>
</dbReference>
<keyword evidence="9" id="KW-0206">Cytoskeleton</keyword>
<dbReference type="Gene3D" id="3.40.50.1440">
    <property type="entry name" value="Tubulin/FtsZ, GTPase domain"/>
    <property type="match status" value="1"/>
</dbReference>
<dbReference type="SMART" id="SM00864">
    <property type="entry name" value="Tubulin"/>
    <property type="match status" value="1"/>
</dbReference>
<dbReference type="Proteomes" id="UP000541444">
    <property type="component" value="Unassembled WGS sequence"/>
</dbReference>
<protein>
    <recommendedName>
        <fullName evidence="12">Tubulin/FtsZ GTPase domain-containing protein</fullName>
    </recommendedName>
</protein>
<dbReference type="GO" id="GO:0003924">
    <property type="term" value="F:GTPase activity"/>
    <property type="evidence" value="ECO:0007669"/>
    <property type="project" value="InterPro"/>
</dbReference>
<dbReference type="InterPro" id="IPR000217">
    <property type="entry name" value="Tubulin"/>
</dbReference>
<dbReference type="FunFam" id="1.10.287.600:FF:000002">
    <property type="entry name" value="Tubulin beta chain"/>
    <property type="match status" value="1"/>
</dbReference>
<feature type="domain" description="Tubulin/FtsZ GTPase" evidence="12">
    <location>
        <begin position="48"/>
        <end position="229"/>
    </location>
</feature>
<dbReference type="InterPro" id="IPR036525">
    <property type="entry name" value="Tubulin/FtsZ_GTPase_sf"/>
</dbReference>
<dbReference type="PANTHER" id="PTHR36527">
    <property type="entry name" value="OS01G0282866 PROTEIN"/>
    <property type="match status" value="1"/>
</dbReference>
<keyword evidence="14" id="KW-1185">Reference proteome</keyword>
<keyword evidence="7" id="KW-0460">Magnesium</keyword>
<dbReference type="GO" id="GO:0007017">
    <property type="term" value="P:microtubule-based process"/>
    <property type="evidence" value="ECO:0007669"/>
    <property type="project" value="InterPro"/>
</dbReference>
<evidence type="ECO:0000256" key="8">
    <source>
        <dbReference type="ARBA" id="ARBA00023134"/>
    </source>
</evidence>
<comment type="subcellular location">
    <subcellularLocation>
        <location evidence="2">Cytoplasm</location>
        <location evidence="2">Cytoskeleton</location>
    </subcellularLocation>
</comment>
<evidence type="ECO:0000313" key="13">
    <source>
        <dbReference type="EMBL" id="KAF6174271.1"/>
    </source>
</evidence>
<dbReference type="SUPFAM" id="SSF52490">
    <property type="entry name" value="Tubulin nucleotide-binding domain-like"/>
    <property type="match status" value="1"/>
</dbReference>
<dbReference type="Gene3D" id="2.40.70.10">
    <property type="entry name" value="Acid Proteases"/>
    <property type="match status" value="1"/>
</dbReference>
<proteinExistence type="inferred from homology"/>
<comment type="cofactor">
    <cofactor evidence="1">
        <name>Mg(2+)</name>
        <dbReference type="ChEBI" id="CHEBI:18420"/>
    </cofactor>
</comment>
<dbReference type="InterPro" id="IPR008280">
    <property type="entry name" value="Tub_FtsZ_C"/>
</dbReference>
<dbReference type="Gene3D" id="1.10.287.600">
    <property type="entry name" value="Helix hairpin bin"/>
    <property type="match status" value="1"/>
</dbReference>
<dbReference type="InterPro" id="IPR002453">
    <property type="entry name" value="Beta_tubulin"/>
</dbReference>
<evidence type="ECO:0000256" key="3">
    <source>
        <dbReference type="ARBA" id="ARBA00009636"/>
    </source>
</evidence>
<evidence type="ECO:0000256" key="7">
    <source>
        <dbReference type="ARBA" id="ARBA00022842"/>
    </source>
</evidence>
<keyword evidence="6" id="KW-0547">Nucleotide-binding</keyword>
<sequence>MREILHIQGGQCGNQIGAKFWEVICDEHGIDPTGRFKGGSSDLQLERINVYYNEASGGRYVPRAVLMDLEPGTMDSIRSGTFGQIFRPDNFVFGQSGAGNNGPKIGMISVLCLSFLMYSCFCDFTICNLVMLVTRFSSMPLPWRRTGSGMGTLLISKMREEYPDRMMLTFSVFPSPKEMFRRVSEQFTAMFRRKAFLHWYTGEGMDEMEFTEAESNMNDLVSEYQQYQDATVEEDEEGVKLAQIQEVHKEVDGGLAGVRQVEDPPRGKVYIPAHDRLSEGSGDHNPREERIPRQTITARQYVTQKHVERLIKELFEAQVQTAKGIHNRPIKCKRQRLGQCHDLAMVDKDARLLPTSSSQCTGISFEDCDVRHVKFPHDDALVIMLKMKNAVLHTMMVDTSSSIELLFQSTIDQMGLVDKVQPSNIDISGFNGSKEERVGKIILPIAAGPATVDIVFYVINAKSRYLGIMGRCWLHNMRAIPSTYHLAL</sequence>
<comment type="function">
    <text evidence="10">Tubulin is the major constituent of microtubules, a cylinder consisting of laterally associated linear protofilaments composed of alpha- and beta-tubulin heterodimers. Microtubules grow by the addition of GTP-tubulin dimers to the microtubule end, where a stabilizing cap forms. Below the cap, tubulin dimers are in GDP-bound state, owing to GTPase activity of alpha-tubulin.</text>
</comment>
<evidence type="ECO:0000256" key="10">
    <source>
        <dbReference type="ARBA" id="ARBA00034296"/>
    </source>
</evidence>
<organism evidence="13 14">
    <name type="scientific">Kingdonia uniflora</name>
    <dbReference type="NCBI Taxonomy" id="39325"/>
    <lineage>
        <taxon>Eukaryota</taxon>
        <taxon>Viridiplantae</taxon>
        <taxon>Streptophyta</taxon>
        <taxon>Embryophyta</taxon>
        <taxon>Tracheophyta</taxon>
        <taxon>Spermatophyta</taxon>
        <taxon>Magnoliopsida</taxon>
        <taxon>Ranunculales</taxon>
        <taxon>Circaeasteraceae</taxon>
        <taxon>Kingdonia</taxon>
    </lineage>
</organism>
<dbReference type="PROSITE" id="PS00228">
    <property type="entry name" value="TUBULIN_B_AUTOREG"/>
    <property type="match status" value="1"/>
</dbReference>
<evidence type="ECO:0000256" key="6">
    <source>
        <dbReference type="ARBA" id="ARBA00022741"/>
    </source>
</evidence>
<evidence type="ECO:0000259" key="12">
    <source>
        <dbReference type="SMART" id="SM00864"/>
    </source>
</evidence>
<dbReference type="InterPro" id="IPR021109">
    <property type="entry name" value="Peptidase_aspartic_dom_sf"/>
</dbReference>
<keyword evidence="8" id="KW-0342">GTP-binding</keyword>
<keyword evidence="5" id="KW-0493">Microtubule</keyword>
<dbReference type="CDD" id="cd00303">
    <property type="entry name" value="retropepsin_like"/>
    <property type="match status" value="1"/>
</dbReference>
<feature type="region of interest" description="Disordered" evidence="11">
    <location>
        <begin position="265"/>
        <end position="288"/>
    </location>
</feature>
<comment type="caution">
    <text evidence="13">The sequence shown here is derived from an EMBL/GenBank/DDBJ whole genome shotgun (WGS) entry which is preliminary data.</text>
</comment>
<dbReference type="EMBL" id="JACGCM010000285">
    <property type="protein sequence ID" value="KAF6174271.1"/>
    <property type="molecule type" value="Genomic_DNA"/>
</dbReference>
<evidence type="ECO:0000256" key="2">
    <source>
        <dbReference type="ARBA" id="ARBA00004245"/>
    </source>
</evidence>
<reference evidence="13 14" key="1">
    <citation type="journal article" date="2020" name="IScience">
        <title>Genome Sequencing of the Endangered Kingdonia uniflora (Circaeasteraceae, Ranunculales) Reveals Potential Mechanisms of Evolutionary Specialization.</title>
        <authorList>
            <person name="Sun Y."/>
            <person name="Deng T."/>
            <person name="Zhang A."/>
            <person name="Moore M.J."/>
            <person name="Landis J.B."/>
            <person name="Lin N."/>
            <person name="Zhang H."/>
            <person name="Zhang X."/>
            <person name="Huang J."/>
            <person name="Zhang X."/>
            <person name="Sun H."/>
            <person name="Wang H."/>
        </authorList>
    </citation>
    <scope>NUCLEOTIDE SEQUENCE [LARGE SCALE GENOMIC DNA]</scope>
    <source>
        <strain evidence="13">TB1705</strain>
        <tissue evidence="13">Leaf</tissue>
    </source>
</reference>
<dbReference type="GO" id="GO:0005525">
    <property type="term" value="F:GTP binding"/>
    <property type="evidence" value="ECO:0007669"/>
    <property type="project" value="UniProtKB-KW"/>
</dbReference>
<comment type="similarity">
    <text evidence="3">Belongs to the tubulin family.</text>
</comment>
<dbReference type="Pfam" id="PF00091">
    <property type="entry name" value="Tubulin"/>
    <property type="match status" value="1"/>
</dbReference>
<evidence type="ECO:0000256" key="1">
    <source>
        <dbReference type="ARBA" id="ARBA00001946"/>
    </source>
</evidence>
<dbReference type="AlphaFoldDB" id="A0A7J7P4C1"/>
<evidence type="ECO:0000256" key="11">
    <source>
        <dbReference type="SAM" id="MobiDB-lite"/>
    </source>
</evidence>
<dbReference type="OrthoDB" id="1662883at2759"/>
<evidence type="ECO:0000256" key="4">
    <source>
        <dbReference type="ARBA" id="ARBA00022490"/>
    </source>
</evidence>
<evidence type="ECO:0000256" key="5">
    <source>
        <dbReference type="ARBA" id="ARBA00022701"/>
    </source>
</evidence>
<dbReference type="PRINTS" id="PR01161">
    <property type="entry name" value="TUBULIN"/>
</dbReference>
<gene>
    <name evidence="13" type="ORF">GIB67_030694</name>
</gene>
<dbReference type="InterPro" id="IPR003008">
    <property type="entry name" value="Tubulin_FtsZ_GTPase"/>
</dbReference>
<dbReference type="GO" id="GO:0005874">
    <property type="term" value="C:microtubule"/>
    <property type="evidence" value="ECO:0007669"/>
    <property type="project" value="UniProtKB-KW"/>
</dbReference>
<accession>A0A7J7P4C1</accession>
<dbReference type="PANTHER" id="PTHR36527:SF3">
    <property type="entry name" value="OS01G0282866 PROTEIN"/>
    <property type="match status" value="1"/>
</dbReference>
<dbReference type="InterPro" id="IPR013838">
    <property type="entry name" value="Beta-tubulin_BS"/>
</dbReference>
<evidence type="ECO:0000256" key="9">
    <source>
        <dbReference type="ARBA" id="ARBA00023212"/>
    </source>
</evidence>
<dbReference type="PRINTS" id="PR01163">
    <property type="entry name" value="BETATUBULIN"/>
</dbReference>
<name>A0A7J7P4C1_9MAGN</name>
<feature type="compositionally biased region" description="Basic and acidic residues" evidence="11">
    <location>
        <begin position="273"/>
        <end position="288"/>
    </location>
</feature>
<dbReference type="SUPFAM" id="SSF55307">
    <property type="entry name" value="Tubulin C-terminal domain-like"/>
    <property type="match status" value="1"/>
</dbReference>
<dbReference type="GO" id="GO:0005200">
    <property type="term" value="F:structural constituent of cytoskeleton"/>
    <property type="evidence" value="ECO:0007669"/>
    <property type="project" value="InterPro"/>
</dbReference>
<dbReference type="InterPro" id="IPR023123">
    <property type="entry name" value="Tubulin_C"/>
</dbReference>